<dbReference type="EMBL" id="KM817751">
    <property type="protein sequence ID" value="AJG39322.1"/>
    <property type="molecule type" value="Viral_cRNA"/>
</dbReference>
<dbReference type="Pfam" id="PF05733">
    <property type="entry name" value="Tenui_N"/>
    <property type="match status" value="1"/>
</dbReference>
<sequence>MEALKQTIQQNFSIVASAVFYVHQGEEKSQYLNASHLTVIKHKDFIHVVDGKITELTETKRNESYYVKTSYLEELIKKYGPGDKALDMMSSEEKASFFRSGKKSVSSKKLVRVVTSAIMEPENGESSSSTIPEVSSRDGQERSVILSDNESVTTDTITQEDIWNFLQVQEGILEQLRSRDFLDFLKEAQYQGFNSQHIFNKMVRNAMAGGFEVEQFNFHVSKMIGICLLRGPKLKSILKKSNDKTKAFLSEMQTLYGLNDSTRELDSVTLSRVTSTFPYVSHRVHLELMVNKMARYVIAEVDENLAPIFHQSVPALLDLTSTNMVYKIIFVMFSIYQAKLTLILNPRVTSMAQATEVNGNYILAAAKGVSLDKQAKIKFLQDLVDIGFLNDEQHFSKRTTRAGADWLNEGRNLKYPGLSKAEIDYIFDVFPRDLSHNHENERTLESWRQSSNN</sequence>
<evidence type="ECO:0000256" key="6">
    <source>
        <dbReference type="ARBA" id="ARBA00022884"/>
    </source>
</evidence>
<dbReference type="GO" id="GO:0019013">
    <property type="term" value="C:viral nucleocapsid"/>
    <property type="evidence" value="ECO:0007669"/>
    <property type="project" value="UniProtKB-KW"/>
</dbReference>
<evidence type="ECO:0000256" key="10">
    <source>
        <dbReference type="SAM" id="MobiDB-lite"/>
    </source>
</evidence>
<evidence type="ECO:0000256" key="9">
    <source>
        <dbReference type="ARBA" id="ARBA00033344"/>
    </source>
</evidence>
<keyword evidence="12" id="KW-1185">Reference proteome</keyword>
<evidence type="ECO:0000256" key="5">
    <source>
        <dbReference type="ARBA" id="ARBA00022844"/>
    </source>
</evidence>
<evidence type="ECO:0000313" key="12">
    <source>
        <dbReference type="Proteomes" id="UP000203380"/>
    </source>
</evidence>
<proteinExistence type="predicted"/>
<accession>A0A0B5KU60</accession>
<keyword evidence="5" id="KW-0946">Virion</keyword>
<evidence type="ECO:0000256" key="7">
    <source>
        <dbReference type="ARBA" id="ARBA00023086"/>
    </source>
</evidence>
<evidence type="ECO:0000256" key="1">
    <source>
        <dbReference type="ARBA" id="ARBA00004192"/>
    </source>
</evidence>
<dbReference type="Proteomes" id="UP000203380">
    <property type="component" value="Genome"/>
</dbReference>
<reference evidence="11 12" key="1">
    <citation type="journal article" date="2015" name="Elife">
        <title>Unprecedented genomic diversity of RNA viruses in arthropods reveals the ancestry of negative-sense RNA viruses.</title>
        <authorList>
            <person name="Li C.X."/>
            <person name="Shi M."/>
            <person name="Tian J.H."/>
            <person name="Lin X.D."/>
            <person name="Kang Y.J."/>
            <person name="Chen L.J."/>
            <person name="Qin X.C."/>
            <person name="Xu J."/>
            <person name="Holmes E.C."/>
            <person name="Zhang Y.Z."/>
        </authorList>
    </citation>
    <scope>NUCLEOTIDE SEQUENCE [LARGE SCALE GENOMIC DNA]</scope>
    <source>
        <strain evidence="11 12">JJ2-1</strain>
    </source>
</reference>
<dbReference type="GO" id="GO:0003723">
    <property type="term" value="F:RNA binding"/>
    <property type="evidence" value="ECO:0007669"/>
    <property type="project" value="UniProtKB-KW"/>
</dbReference>
<organism evidence="11 12">
    <name type="scientific">Wuhan horsefly Virus</name>
    <dbReference type="NCBI Taxonomy" id="1608139"/>
    <lineage>
        <taxon>Viruses</taxon>
        <taxon>Riboviria</taxon>
        <taxon>Orthornavirae</taxon>
        <taxon>Negarnaviricota</taxon>
        <taxon>Polyploviricotina</taxon>
        <taxon>Bunyaviricetes</taxon>
        <taxon>Hareavirales</taxon>
        <taxon>Phenuiviridae</taxon>
        <taxon>Horwuvirus</taxon>
        <taxon>Horwuvirus wuhanense</taxon>
    </lineage>
</organism>
<evidence type="ECO:0000256" key="3">
    <source>
        <dbReference type="ARBA" id="ARBA00014389"/>
    </source>
</evidence>
<dbReference type="GO" id="GO:0030430">
    <property type="term" value="C:host cell cytoplasm"/>
    <property type="evidence" value="ECO:0007669"/>
    <property type="project" value="UniProtKB-SubCell"/>
</dbReference>
<comment type="subcellular location">
    <subcellularLocation>
        <location evidence="1">Host cytoplasm</location>
    </subcellularLocation>
    <subcellularLocation>
        <location evidence="2">Virion</location>
    </subcellularLocation>
</comment>
<keyword evidence="6" id="KW-0694">RNA-binding</keyword>
<evidence type="ECO:0000256" key="2">
    <source>
        <dbReference type="ARBA" id="ARBA00004328"/>
    </source>
</evidence>
<dbReference type="GeneID" id="29140386"/>
<protein>
    <recommendedName>
        <fullName evidence="3">Nucleoprotein</fullName>
    </recommendedName>
    <alternativeName>
        <fullName evidence="9">Nucleocapsid protein</fullName>
    </alternativeName>
</protein>
<gene>
    <name evidence="11" type="primary">N</name>
</gene>
<feature type="region of interest" description="Disordered" evidence="10">
    <location>
        <begin position="121"/>
        <end position="150"/>
    </location>
</feature>
<keyword evidence="4" id="KW-0167">Capsid protein</keyword>
<keyword evidence="7 11" id="KW-0543">Viral nucleoprotein</keyword>
<evidence type="ECO:0000256" key="8">
    <source>
        <dbReference type="ARBA" id="ARBA00023200"/>
    </source>
</evidence>
<dbReference type="RefSeq" id="YP_009305138.1">
    <property type="nucleotide sequence ID" value="NC_031315.1"/>
</dbReference>
<dbReference type="KEGG" id="vg:29140386"/>
<evidence type="ECO:0000313" key="11">
    <source>
        <dbReference type="EMBL" id="AJG39322.1"/>
    </source>
</evidence>
<name>A0A0B5KU60_9VIRU</name>
<evidence type="ECO:0000256" key="4">
    <source>
        <dbReference type="ARBA" id="ARBA00022561"/>
    </source>
</evidence>
<keyword evidence="8" id="KW-1035">Host cytoplasm</keyword>
<dbReference type="InterPro" id="IPR009522">
    <property type="entry name" value="Capsid_Phlebovir/Tenuivir"/>
</dbReference>